<dbReference type="Pfam" id="PF00106">
    <property type="entry name" value="adh_short"/>
    <property type="match status" value="1"/>
</dbReference>
<dbReference type="PANTHER" id="PTHR43008:SF8">
    <property type="entry name" value="BENZIL REDUCTASE ((S)-BENZOIN FORMING) IRC24"/>
    <property type="match status" value="1"/>
</dbReference>
<keyword evidence="5" id="KW-1185">Reference proteome</keyword>
<organism evidence="4 5">
    <name type="scientific">Carpinus fangiana</name>
    <dbReference type="NCBI Taxonomy" id="176857"/>
    <lineage>
        <taxon>Eukaryota</taxon>
        <taxon>Viridiplantae</taxon>
        <taxon>Streptophyta</taxon>
        <taxon>Embryophyta</taxon>
        <taxon>Tracheophyta</taxon>
        <taxon>Spermatophyta</taxon>
        <taxon>Magnoliopsida</taxon>
        <taxon>eudicotyledons</taxon>
        <taxon>Gunneridae</taxon>
        <taxon>Pentapetalae</taxon>
        <taxon>rosids</taxon>
        <taxon>fabids</taxon>
        <taxon>Fagales</taxon>
        <taxon>Betulaceae</taxon>
        <taxon>Carpinus</taxon>
    </lineage>
</organism>
<dbReference type="FunFam" id="3.40.50.720:FF:000281">
    <property type="entry name" value="Uncharacterized oxidoreductase YIR035C"/>
    <property type="match status" value="1"/>
</dbReference>
<evidence type="ECO:0000256" key="3">
    <source>
        <dbReference type="ARBA" id="ARBA00023002"/>
    </source>
</evidence>
<dbReference type="PANTHER" id="PTHR43008">
    <property type="entry name" value="BENZIL REDUCTASE"/>
    <property type="match status" value="1"/>
</dbReference>
<dbReference type="Proteomes" id="UP000327013">
    <property type="component" value="Unassembled WGS sequence"/>
</dbReference>
<dbReference type="Gene3D" id="3.40.50.720">
    <property type="entry name" value="NAD(P)-binding Rossmann-like Domain"/>
    <property type="match status" value="1"/>
</dbReference>
<evidence type="ECO:0000313" key="5">
    <source>
        <dbReference type="Proteomes" id="UP000327013"/>
    </source>
</evidence>
<evidence type="ECO:0000313" key="4">
    <source>
        <dbReference type="EMBL" id="KAB8338982.1"/>
    </source>
</evidence>
<keyword evidence="2" id="KW-0521">NADP</keyword>
<comment type="caution">
    <text evidence="4">The sequence shown here is derived from an EMBL/GenBank/DDBJ whole genome shotgun (WGS) entry which is preliminary data.</text>
</comment>
<dbReference type="GO" id="GO:0050664">
    <property type="term" value="F:oxidoreductase activity, acting on NAD(P)H, oxygen as acceptor"/>
    <property type="evidence" value="ECO:0007669"/>
    <property type="project" value="TreeGrafter"/>
</dbReference>
<dbReference type="InterPro" id="IPR002347">
    <property type="entry name" value="SDR_fam"/>
</dbReference>
<evidence type="ECO:0008006" key="6">
    <source>
        <dbReference type="Google" id="ProtNLM"/>
    </source>
</evidence>
<accession>A0A5N6KQQ3</accession>
<dbReference type="AlphaFoldDB" id="A0A5N6KQQ3"/>
<name>A0A5N6KQQ3_9ROSI</name>
<dbReference type="SUPFAM" id="SSF51735">
    <property type="entry name" value="NAD(P)-binding Rossmann-fold domains"/>
    <property type="match status" value="1"/>
</dbReference>
<sequence length="256" mass="27304">MVAPVFIVTGASRGIGLAISKALLAEQPNCKLVAVARNAEKLQELADKSDPQRVAILSADLSDTSTAQRAINLALSKFGSLDGLVINHGIMDPVKRICDADIEGWKTAFDTNVFSAIVMIRAAIPALRTTHGRIVLVSSGASIRGYAAWGCYGMTKAALNHLALTLANEEADITTVSIRPGMVDTQMQVTLRDVHHSVMNKDDVAKFSEAKTSGKLLKPNQPGNVIARLVIGAPKALSGSFLSWDDQDKLGKFQDP</sequence>
<gene>
    <name evidence="4" type="ORF">FH972_021921</name>
</gene>
<dbReference type="PRINTS" id="PR00081">
    <property type="entry name" value="GDHRDH"/>
</dbReference>
<dbReference type="InterPro" id="IPR020904">
    <property type="entry name" value="Sc_DH/Rdtase_CS"/>
</dbReference>
<evidence type="ECO:0000256" key="2">
    <source>
        <dbReference type="ARBA" id="ARBA00022857"/>
    </source>
</evidence>
<evidence type="ECO:0000256" key="1">
    <source>
        <dbReference type="ARBA" id="ARBA00006484"/>
    </source>
</evidence>
<comment type="similarity">
    <text evidence="1">Belongs to the short-chain dehydrogenases/reductases (SDR) family.</text>
</comment>
<protein>
    <recommendedName>
        <fullName evidence="6">Short-chain dehydrogenase</fullName>
    </recommendedName>
</protein>
<dbReference type="CDD" id="cd05367">
    <property type="entry name" value="SPR-like_SDR_c"/>
    <property type="match status" value="1"/>
</dbReference>
<dbReference type="EMBL" id="VIBQ01000010">
    <property type="protein sequence ID" value="KAB8338982.1"/>
    <property type="molecule type" value="Genomic_DNA"/>
</dbReference>
<keyword evidence="3" id="KW-0560">Oxidoreductase</keyword>
<dbReference type="OrthoDB" id="9876299at2759"/>
<dbReference type="InterPro" id="IPR036291">
    <property type="entry name" value="NAD(P)-bd_dom_sf"/>
</dbReference>
<dbReference type="PROSITE" id="PS00061">
    <property type="entry name" value="ADH_SHORT"/>
    <property type="match status" value="1"/>
</dbReference>
<proteinExistence type="inferred from homology"/>
<reference evidence="4 5" key="1">
    <citation type="submission" date="2019-06" db="EMBL/GenBank/DDBJ databases">
        <title>A chromosomal-level reference genome of Carpinus fangiana (Coryloideae, Betulaceae).</title>
        <authorList>
            <person name="Yang X."/>
            <person name="Wang Z."/>
            <person name="Zhang L."/>
            <person name="Hao G."/>
            <person name="Liu J."/>
            <person name="Yang Y."/>
        </authorList>
    </citation>
    <scope>NUCLEOTIDE SEQUENCE [LARGE SCALE GENOMIC DNA]</scope>
    <source>
        <strain evidence="4">Cfa_2016G</strain>
        <tissue evidence="4">Leaf</tissue>
    </source>
</reference>